<sequence>MNQINDKRLAVCPECSGKKGHRIQVSPYWEDPVRYGWVGCSVCGGTGEISRLELAVYKARGGSDLFGGLRNT</sequence>
<dbReference type="AlphaFoldDB" id="A0A0F9KWZ9"/>
<organism evidence="1">
    <name type="scientific">marine sediment metagenome</name>
    <dbReference type="NCBI Taxonomy" id="412755"/>
    <lineage>
        <taxon>unclassified sequences</taxon>
        <taxon>metagenomes</taxon>
        <taxon>ecological metagenomes</taxon>
    </lineage>
</organism>
<gene>
    <name evidence="1" type="ORF">LCGC14_1651480</name>
</gene>
<name>A0A0F9KWZ9_9ZZZZ</name>
<reference evidence="1" key="1">
    <citation type="journal article" date="2015" name="Nature">
        <title>Complex archaea that bridge the gap between prokaryotes and eukaryotes.</title>
        <authorList>
            <person name="Spang A."/>
            <person name="Saw J.H."/>
            <person name="Jorgensen S.L."/>
            <person name="Zaremba-Niedzwiedzka K."/>
            <person name="Martijn J."/>
            <person name="Lind A.E."/>
            <person name="van Eijk R."/>
            <person name="Schleper C."/>
            <person name="Guy L."/>
            <person name="Ettema T.J."/>
        </authorList>
    </citation>
    <scope>NUCLEOTIDE SEQUENCE</scope>
</reference>
<comment type="caution">
    <text evidence="1">The sequence shown here is derived from an EMBL/GenBank/DDBJ whole genome shotgun (WGS) entry which is preliminary data.</text>
</comment>
<dbReference type="EMBL" id="LAZR01013895">
    <property type="protein sequence ID" value="KKM19850.1"/>
    <property type="molecule type" value="Genomic_DNA"/>
</dbReference>
<protein>
    <submittedName>
        <fullName evidence="1">Uncharacterized protein</fullName>
    </submittedName>
</protein>
<proteinExistence type="predicted"/>
<accession>A0A0F9KWZ9</accession>
<evidence type="ECO:0000313" key="1">
    <source>
        <dbReference type="EMBL" id="KKM19850.1"/>
    </source>
</evidence>